<evidence type="ECO:0000256" key="21">
    <source>
        <dbReference type="RuleBase" id="RU003837"/>
    </source>
</evidence>
<evidence type="ECO:0000256" key="7">
    <source>
        <dbReference type="ARBA" id="ARBA00022813"/>
    </source>
</evidence>
<keyword evidence="5 18" id="KW-0949">S-adenosyl-L-methionine</keyword>
<feature type="site" description="Cleavage (non-hydrolytic); by autolysis" evidence="18">
    <location>
        <begin position="90"/>
        <end position="91"/>
    </location>
</feature>
<evidence type="ECO:0000256" key="14">
    <source>
        <dbReference type="ARBA" id="ARBA00048112"/>
    </source>
</evidence>
<dbReference type="InterPro" id="IPR030373">
    <property type="entry name" value="PABS_CS"/>
</dbReference>
<dbReference type="PANTHER" id="PTHR11558">
    <property type="entry name" value="SPERMIDINE/SPERMINE SYNTHASE"/>
    <property type="match status" value="1"/>
</dbReference>
<comment type="similarity">
    <text evidence="16 18">Belongs to the prokaryotic AdoMetDC family. Type 1 subfamily.</text>
</comment>
<dbReference type="SUPFAM" id="SSF53335">
    <property type="entry name" value="S-adenosyl-L-methionine-dependent methyltransferases"/>
    <property type="match status" value="1"/>
</dbReference>
<dbReference type="NCBIfam" id="NF002010">
    <property type="entry name" value="PRK00811.1"/>
    <property type="match status" value="1"/>
</dbReference>
<evidence type="ECO:0000256" key="2">
    <source>
        <dbReference type="ARBA" id="ARBA00007867"/>
    </source>
</evidence>
<dbReference type="InterPro" id="IPR035246">
    <property type="entry name" value="Spermidine_synt_N"/>
</dbReference>
<evidence type="ECO:0000256" key="6">
    <source>
        <dbReference type="ARBA" id="ARBA00022793"/>
    </source>
</evidence>
<evidence type="ECO:0000256" key="4">
    <source>
        <dbReference type="ARBA" id="ARBA00022679"/>
    </source>
</evidence>
<feature type="modified residue" description="Pyruvic acid (Ser); by autocatalysis" evidence="18">
    <location>
        <position position="91"/>
    </location>
</feature>
<dbReference type="Gene3D" id="2.30.140.10">
    <property type="entry name" value="Spermidine synthase, tetramerisation domain"/>
    <property type="match status" value="1"/>
</dbReference>
<comment type="PTM">
    <text evidence="18">Is synthesized initially as an inactive proenzyme. Formation of the active enzyme involves a self-maturation process in which the active site pyruvoyl group is generated from an internal serine residue via an autocatalytic post-translational modification. Two non-identical subunits are generated from the proenzyme in this reaction, and the pyruvate is formed at the N-terminus of the alpha chain, which is derived from the carboxyl end of the proenzyme. The post-translation cleavage follows an unusual pathway, termed non-hydrolytic serinolysis, in which the side chain hydroxyl group of the serine supplies its oxygen atom to form the C-terminus of the beta chain, while the remainder of the serine residue undergoes an oxidative deamination to produce ammonia and the pyruvoyl group blocking the N-terminus of the alpha chain.</text>
</comment>
<dbReference type="Pfam" id="PF01564">
    <property type="entry name" value="Spermine_synth"/>
    <property type="match status" value="1"/>
</dbReference>
<dbReference type="NCBIfam" id="TIGR00417">
    <property type="entry name" value="speE"/>
    <property type="match status" value="1"/>
</dbReference>
<keyword evidence="9 18" id="KW-0620">Polyamine biosynthesis</keyword>
<evidence type="ECO:0000256" key="5">
    <source>
        <dbReference type="ARBA" id="ARBA00022691"/>
    </source>
</evidence>
<reference evidence="23 24" key="1">
    <citation type="submission" date="2012-05" db="EMBL/GenBank/DDBJ databases">
        <title>Genome sequence of Nitritalea halalkaliphila LW7.</title>
        <authorList>
            <person name="Jangir P.K."/>
            <person name="Singh A."/>
            <person name="Shivaji S."/>
            <person name="Sharma R."/>
        </authorList>
    </citation>
    <scope>NUCLEOTIDE SEQUENCE [LARGE SCALE GENOMIC DNA]</scope>
    <source>
        <strain evidence="23 24">LW7</strain>
    </source>
</reference>
<comment type="function">
    <text evidence="17">Catalyzes the irreversible transfer of a propylamine group from the amino donor S-adenosylmethioninamine (decarboxy-AdoMet) to putrescine (1,4-diaminobutane) to yield spermidine.</text>
</comment>
<keyword evidence="4 17" id="KW-0808">Transferase</keyword>
<keyword evidence="8 18" id="KW-0745">Spermidine biosynthesis</keyword>
<dbReference type="Pfam" id="PF02675">
    <property type="entry name" value="AdoMet_dc"/>
    <property type="match status" value="1"/>
</dbReference>
<name>I5C9I5_9BACT</name>
<comment type="function">
    <text evidence="15 18">Catalyzes the decarboxylation of S-adenosylmethionine to S-adenosylmethioninamine (dcAdoMet), the propylamine donor required for the synthesis of the polyamines spermine and spermidine from the diamine putrescine.</text>
</comment>
<evidence type="ECO:0000256" key="8">
    <source>
        <dbReference type="ARBA" id="ARBA00023066"/>
    </source>
</evidence>
<evidence type="ECO:0000256" key="12">
    <source>
        <dbReference type="ARBA" id="ARBA00023270"/>
    </source>
</evidence>
<keyword evidence="24" id="KW-1185">Reference proteome</keyword>
<evidence type="ECO:0000256" key="17">
    <source>
        <dbReference type="HAMAP-Rule" id="MF_00198"/>
    </source>
</evidence>
<keyword evidence="13 18" id="KW-0670">Pyruvate</keyword>
<evidence type="ECO:0000256" key="15">
    <source>
        <dbReference type="ARBA" id="ARBA00056215"/>
    </source>
</evidence>
<dbReference type="InterPro" id="IPR017716">
    <property type="entry name" value="S-AdoMet_deCOase_pro-enz"/>
</dbReference>
<dbReference type="InterPro" id="IPR003826">
    <property type="entry name" value="AdoMetDC_fam_prok"/>
</dbReference>
<feature type="binding site" evidence="17">
    <location>
        <begin position="306"/>
        <end position="307"/>
    </location>
    <ligand>
        <name>S-methyl-5'-thioadenosine</name>
        <dbReference type="ChEBI" id="CHEBI:17509"/>
    </ligand>
</feature>
<keyword evidence="10 18" id="KW-0865">Zymogen</keyword>
<dbReference type="InterPro" id="IPR016067">
    <property type="entry name" value="S-AdoMet_deCO2ase_core"/>
</dbReference>
<feature type="binding site" evidence="17">
    <location>
        <position position="255"/>
    </location>
    <ligand>
        <name>spermidine</name>
        <dbReference type="ChEBI" id="CHEBI:57834"/>
    </ligand>
</feature>
<comment type="cofactor">
    <cofactor evidence="18">
        <name>pyruvate</name>
        <dbReference type="ChEBI" id="CHEBI:15361"/>
    </cofactor>
    <text evidence="18">Binds 1 pyruvoyl group covalently per subunit.</text>
</comment>
<dbReference type="InterPro" id="IPR030374">
    <property type="entry name" value="PABS"/>
</dbReference>
<dbReference type="Gene3D" id="3.60.90.10">
    <property type="entry name" value="S-adenosylmethionine decarboxylase"/>
    <property type="match status" value="1"/>
</dbReference>
<dbReference type="GO" id="GO:0008295">
    <property type="term" value="P:spermidine biosynthetic process"/>
    <property type="evidence" value="ECO:0007669"/>
    <property type="project" value="UniProtKB-UniRule"/>
</dbReference>
<feature type="active site" description="Proton acceptor; for processing activity" evidence="18">
    <location>
        <position position="96"/>
    </location>
</feature>
<gene>
    <name evidence="18" type="primary">speH</name>
    <name evidence="17" type="synonym">speE</name>
    <name evidence="23" type="ORF">A3SI_02983</name>
</gene>
<evidence type="ECO:0000256" key="3">
    <source>
        <dbReference type="ARBA" id="ARBA00011601"/>
    </source>
</evidence>
<comment type="subunit">
    <text evidence="3 18">Heterotetramer of two alpha and two beta chains arranged as a dimer of alpha/beta heterodimers.</text>
</comment>
<dbReference type="GO" id="GO:0004766">
    <property type="term" value="F:spermidine synthase activity"/>
    <property type="evidence" value="ECO:0007669"/>
    <property type="project" value="UniProtKB-UniRule"/>
</dbReference>
<dbReference type="Gene3D" id="3.40.50.150">
    <property type="entry name" value="Vaccinia Virus protein VP39"/>
    <property type="match status" value="1"/>
</dbReference>
<proteinExistence type="inferred from homology"/>
<dbReference type="InterPro" id="IPR029063">
    <property type="entry name" value="SAM-dependent_MTases_sf"/>
</dbReference>
<dbReference type="NCBIfam" id="TIGR03330">
    <property type="entry name" value="SAM_DCase_Bsu"/>
    <property type="match status" value="1"/>
</dbReference>
<dbReference type="PANTHER" id="PTHR11558:SF11">
    <property type="entry name" value="SPERMIDINE SYNTHASE"/>
    <property type="match status" value="1"/>
</dbReference>
<dbReference type="Proteomes" id="UP000005551">
    <property type="component" value="Unassembled WGS sequence"/>
</dbReference>
<feature type="active site" description="Proton acceptor" evidence="17 19">
    <location>
        <position position="325"/>
    </location>
</feature>
<comment type="similarity">
    <text evidence="2 17 20">Belongs to the spermidine/spermine synthase family.</text>
</comment>
<comment type="subunit">
    <text evidence="17">Homodimer or homotetramer.</text>
</comment>
<dbReference type="PATRIC" id="fig|1189621.3.peg.628"/>
<dbReference type="FunFam" id="3.30.360.110:FF:000001">
    <property type="entry name" value="S-adenosylmethionine decarboxylase proenzyme"/>
    <property type="match status" value="1"/>
</dbReference>
<dbReference type="GO" id="GO:0004014">
    <property type="term" value="F:adenosylmethionine decarboxylase activity"/>
    <property type="evidence" value="ECO:0007669"/>
    <property type="project" value="UniProtKB-UniRule"/>
</dbReference>
<evidence type="ECO:0000259" key="22">
    <source>
        <dbReference type="PROSITE" id="PS51006"/>
    </source>
</evidence>
<comment type="pathway">
    <text evidence="1 18">Amine and polyamine biosynthesis; S-adenosylmethioninamine biosynthesis; S-adenosylmethioninamine from S-adenosyl-L-methionine: step 1/1.</text>
</comment>
<dbReference type="SUPFAM" id="SSF56276">
    <property type="entry name" value="S-adenosylmethionine decarboxylase"/>
    <property type="match status" value="1"/>
</dbReference>
<comment type="caution">
    <text evidence="17">Lacks conserved residue(s) required for the propagation of feature annotation.</text>
</comment>
<evidence type="ECO:0000256" key="1">
    <source>
        <dbReference type="ARBA" id="ARBA00004911"/>
    </source>
</evidence>
<dbReference type="HAMAP" id="MF_00464">
    <property type="entry name" value="AdoMetDC_1"/>
    <property type="match status" value="1"/>
</dbReference>
<dbReference type="UniPathway" id="UPA00331">
    <property type="reaction ID" value="UER00451"/>
</dbReference>
<evidence type="ECO:0000256" key="18">
    <source>
        <dbReference type="HAMAP-Rule" id="MF_00464"/>
    </source>
</evidence>
<evidence type="ECO:0000313" key="24">
    <source>
        <dbReference type="Proteomes" id="UP000005551"/>
    </source>
</evidence>
<evidence type="ECO:0000256" key="20">
    <source>
        <dbReference type="RuleBase" id="RU003836"/>
    </source>
</evidence>
<dbReference type="PROSITE" id="PS51006">
    <property type="entry name" value="PABS_2"/>
    <property type="match status" value="1"/>
</dbReference>
<dbReference type="AlphaFoldDB" id="I5C9I5"/>
<comment type="pathway">
    <text evidence="17">Amine and polyamine biosynthesis; spermidine biosynthesis; spermidine from putrescine: step 1/1.</text>
</comment>
<evidence type="ECO:0000256" key="16">
    <source>
        <dbReference type="ARBA" id="ARBA00061583"/>
    </source>
</evidence>
<keyword evidence="11 18" id="KW-0456">Lyase</keyword>
<comment type="catalytic activity">
    <reaction evidence="14 18">
        <text>S-adenosyl-L-methionine + H(+) = S-adenosyl 3-(methylsulfanyl)propylamine + CO2</text>
        <dbReference type="Rhea" id="RHEA:15981"/>
        <dbReference type="ChEBI" id="CHEBI:15378"/>
        <dbReference type="ChEBI" id="CHEBI:16526"/>
        <dbReference type="ChEBI" id="CHEBI:57443"/>
        <dbReference type="ChEBI" id="CHEBI:59789"/>
        <dbReference type="EC" id="4.1.1.50"/>
    </reaction>
</comment>
<evidence type="ECO:0000256" key="19">
    <source>
        <dbReference type="PROSITE-ProRule" id="PRU00354"/>
    </source>
</evidence>
<dbReference type="HAMAP" id="MF_00198">
    <property type="entry name" value="Spermidine_synth"/>
    <property type="match status" value="1"/>
</dbReference>
<keyword evidence="7 18" id="KW-0068">Autocatalytic cleavage</keyword>
<dbReference type="GO" id="GO:0005829">
    <property type="term" value="C:cytosol"/>
    <property type="evidence" value="ECO:0007669"/>
    <property type="project" value="TreeGrafter"/>
</dbReference>
<dbReference type="PROSITE" id="PS01330">
    <property type="entry name" value="PABS_1"/>
    <property type="match status" value="1"/>
</dbReference>
<evidence type="ECO:0000256" key="13">
    <source>
        <dbReference type="ARBA" id="ARBA00023317"/>
    </source>
</evidence>
<feature type="active site" description="Schiff-base intermediate with substrate; via pyruvic acid" evidence="18">
    <location>
        <position position="91"/>
    </location>
</feature>
<dbReference type="CDD" id="cd02440">
    <property type="entry name" value="AdoMet_MTases"/>
    <property type="match status" value="1"/>
</dbReference>
<evidence type="ECO:0000256" key="11">
    <source>
        <dbReference type="ARBA" id="ARBA00023239"/>
    </source>
</evidence>
<evidence type="ECO:0000256" key="10">
    <source>
        <dbReference type="ARBA" id="ARBA00023145"/>
    </source>
</evidence>
<feature type="domain" description="PABS" evidence="22">
    <location>
        <begin position="171"/>
        <end position="407"/>
    </location>
</feature>
<feature type="binding site" evidence="17">
    <location>
        <position position="200"/>
    </location>
    <ligand>
        <name>S-methyl-5'-thioadenosine</name>
        <dbReference type="ChEBI" id="CHEBI:17509"/>
    </ligand>
</feature>
<dbReference type="Pfam" id="PF17284">
    <property type="entry name" value="Spermine_synt_N"/>
    <property type="match status" value="1"/>
</dbReference>
<protein>
    <recommendedName>
        <fullName evidence="18">S-adenosylmethionine decarboxylase proenzyme</fullName>
        <shortName evidence="18">AdoMetDC</shortName>
        <shortName evidence="18">SAMDC</shortName>
        <ecNumber evidence="18">4.1.1.50</ecNumber>
    </recommendedName>
    <component>
        <recommendedName>
            <fullName evidence="18">S-adenosylmethionine decarboxylase beta chain</fullName>
        </recommendedName>
    </component>
    <component>
        <recommendedName>
            <fullName evidence="18">S-adenosylmethionine decarboxylase alpha chain</fullName>
        </recommendedName>
    </component>
</protein>
<keyword evidence="12 18" id="KW-0704">Schiff base</keyword>
<dbReference type="InterPro" id="IPR001045">
    <property type="entry name" value="Spermi_synthase"/>
</dbReference>
<evidence type="ECO:0000256" key="9">
    <source>
        <dbReference type="ARBA" id="ARBA00023115"/>
    </source>
</evidence>
<feature type="active site" description="Proton donor; for catalytic activity" evidence="18">
    <location>
        <position position="111"/>
    </location>
</feature>
<dbReference type="STRING" id="1189621.A3SI_02983"/>
<comment type="catalytic activity">
    <reaction evidence="17 21">
        <text>S-adenosyl 3-(methylsulfanyl)propylamine + putrescine = S-methyl-5'-thioadenosine + spermidine + H(+)</text>
        <dbReference type="Rhea" id="RHEA:12721"/>
        <dbReference type="ChEBI" id="CHEBI:15378"/>
        <dbReference type="ChEBI" id="CHEBI:17509"/>
        <dbReference type="ChEBI" id="CHEBI:57443"/>
        <dbReference type="ChEBI" id="CHEBI:57834"/>
        <dbReference type="ChEBI" id="CHEBI:326268"/>
        <dbReference type="EC" id="2.5.1.16"/>
    </reaction>
</comment>
<sequence>MDAISEKKILSMDVEKRTFALLNDKKRTMGALGNHILVEFMRCDPHVLNDVSSIERDMVEAARKAGATVINSTFHHFSPYGVSGVVVIEESHLAIHTWPEYGYAAVDLFTCGEMDAWISFDFLKEAFRSDSYSAIEMKRGSKNLLKRIDFDISSSRQKADEWVNPGMYTRNVWFTDKDEFQALSLRYTGEVYHDVTTAYQRVRILESPKYGKFLALDDMVMTTENDEFHYHEMISHPAIFAHGNVKNVLVIGGGDGGTVREVLRHSGIEKVTMVEIDGEVIKACKQHLPDIAAAFDDPRLELIVGDGISFAEQATHSSYDLIIVDGSDPVGPAEGLFSVGFYNNCYKALKPDGILVAQGESPKFNEAAFTDLHDTIEGLFGKGNAYVSLFYVPTYPTGMWSFQVGTKASATDFGHIDAAEVEAFVQAKGLKYYNSSIHTASLALPNFVRQLLQRK</sequence>
<dbReference type="InterPro" id="IPR037163">
    <property type="entry name" value="Spermidine_synt_N_sf"/>
</dbReference>
<feature type="binding site" evidence="17">
    <location>
        <position position="332"/>
    </location>
    <ligand>
        <name>S-methyl-5'-thioadenosine</name>
        <dbReference type="ChEBI" id="CHEBI:17509"/>
    </ligand>
</feature>
<accession>I5C9I5</accession>
<feature type="chain" id="PRO_5023550447" description="S-adenosylmethionine decarboxylase alpha chain" evidence="18">
    <location>
        <begin position="91"/>
        <end position="455"/>
    </location>
</feature>
<evidence type="ECO:0000313" key="23">
    <source>
        <dbReference type="EMBL" id="EIM78487.1"/>
    </source>
</evidence>
<organism evidence="23 24">
    <name type="scientific">Nitritalea halalkaliphila LW7</name>
    <dbReference type="NCBI Taxonomy" id="1189621"/>
    <lineage>
        <taxon>Bacteria</taxon>
        <taxon>Pseudomonadati</taxon>
        <taxon>Bacteroidota</taxon>
        <taxon>Cytophagia</taxon>
        <taxon>Cytophagales</taxon>
        <taxon>Cyclobacteriaceae</taxon>
        <taxon>Nitritalea</taxon>
    </lineage>
</organism>
<feature type="binding site" evidence="17">
    <location>
        <position position="275"/>
    </location>
    <ligand>
        <name>S-methyl-5'-thioadenosine</name>
        <dbReference type="ChEBI" id="CHEBI:17509"/>
    </ligand>
</feature>
<feature type="binding site" evidence="17">
    <location>
        <position position="231"/>
    </location>
    <ligand>
        <name>spermidine</name>
        <dbReference type="ChEBI" id="CHEBI:57834"/>
    </ligand>
</feature>
<dbReference type="UniPathway" id="UPA00248">
    <property type="reaction ID" value="UER00314"/>
</dbReference>
<dbReference type="EMBL" id="AJYA01000005">
    <property type="protein sequence ID" value="EIM78487.1"/>
    <property type="molecule type" value="Genomic_DNA"/>
</dbReference>
<keyword evidence="6 18" id="KW-0210">Decarboxylase</keyword>
<dbReference type="EC" id="4.1.1.50" evidence="18"/>
<comment type="caution">
    <text evidence="23">The sequence shown here is derived from an EMBL/GenBank/DDBJ whole genome shotgun (WGS) entry which is preliminary data.</text>
</comment>
<feature type="chain" id="PRO_5023550446" description="S-adenosylmethionine decarboxylase beta chain" evidence="18">
    <location>
        <begin position="1"/>
        <end position="90"/>
    </location>
</feature>